<evidence type="ECO:0000313" key="18">
    <source>
        <dbReference type="Proteomes" id="UP001344658"/>
    </source>
</evidence>
<evidence type="ECO:0000256" key="8">
    <source>
        <dbReference type="ARBA" id="ARBA00023136"/>
    </source>
</evidence>
<evidence type="ECO:0000256" key="9">
    <source>
        <dbReference type="ARBA" id="ARBA00037408"/>
    </source>
</evidence>
<keyword evidence="15" id="KW-0812">Transmembrane</keyword>
<keyword evidence="18" id="KW-1185">Reference proteome</keyword>
<feature type="transmembrane region" description="Helical" evidence="15">
    <location>
        <begin position="12"/>
        <end position="34"/>
    </location>
</feature>
<sequence length="402" mass="43500">MPPSPSALLDDVLLGVCALYLLTVAAHLTCQILFAERARRRRPAPDPGHRPGVDVVVPCHNEDPDVLAACLASIAAQDYAGDVQVHVVDDGSPNRATLDPVYARFTALPGFRLIAFPDNRGKRQAQAAAVTDSAADIVITVDSDTVIAPDGVRRLVATFADPLVGAAMGEMLAANAGQNLLTRLIDLRYWYACNQERAAQSHFSAVLCCCGPFSGYRRSVLEKVLDDYLHHTFRGRPSNHGEDRHLTNLMLRSGMRTVYAPDARSATVVPDRLRPFLRQQLRWSRSVYRDTLWMARKLPSLGAYAVLDTFAQVAGPVLLGAALALAAVRAATAGPGGWPWFAAGALGVAAAYCGYGTWRLRHPRFLAFALYGVLHCALLIPVRLRALLSLGDDSWGRRGAAS</sequence>
<dbReference type="PANTHER" id="PTHR22913">
    <property type="entry name" value="HYALURONAN SYNTHASE"/>
    <property type="match status" value="1"/>
</dbReference>
<name>A0ABU7PID9_9ACTN</name>
<keyword evidence="15" id="KW-1133">Transmembrane helix</keyword>
<dbReference type="Pfam" id="PF00535">
    <property type="entry name" value="Glycos_transf_2"/>
    <property type="match status" value="1"/>
</dbReference>
<dbReference type="Proteomes" id="UP001344658">
    <property type="component" value="Unassembled WGS sequence"/>
</dbReference>
<comment type="similarity">
    <text evidence="3">Belongs to the NodC/HAS family.</text>
</comment>
<comment type="function">
    <text evidence="9">Glycosaminoglycan synthesis. The hyaluronic acid capsule is involved in the pathogenicity of group A Streptococci; it may be the major virulence determinant.</text>
</comment>
<evidence type="ECO:0000256" key="13">
    <source>
        <dbReference type="ARBA" id="ARBA00047709"/>
    </source>
</evidence>
<keyword evidence="7" id="KW-0808">Transferase</keyword>
<keyword evidence="5" id="KW-1003">Cell membrane</keyword>
<evidence type="ECO:0000313" key="17">
    <source>
        <dbReference type="EMBL" id="MEE4545586.1"/>
    </source>
</evidence>
<evidence type="ECO:0000256" key="12">
    <source>
        <dbReference type="ARBA" id="ARBA00043237"/>
    </source>
</evidence>
<dbReference type="EMBL" id="JAZEWV010000031">
    <property type="protein sequence ID" value="MEE4545586.1"/>
    <property type="molecule type" value="Genomic_DNA"/>
</dbReference>
<evidence type="ECO:0000256" key="14">
    <source>
        <dbReference type="ARBA" id="ARBA00048168"/>
    </source>
</evidence>
<dbReference type="SUPFAM" id="SSF53448">
    <property type="entry name" value="Nucleotide-diphospho-sugar transferases"/>
    <property type="match status" value="1"/>
</dbReference>
<dbReference type="PANTHER" id="PTHR22913:SF12">
    <property type="entry name" value="MANNURONAN SYNTHASE"/>
    <property type="match status" value="1"/>
</dbReference>
<evidence type="ECO:0000256" key="15">
    <source>
        <dbReference type="SAM" id="Phobius"/>
    </source>
</evidence>
<dbReference type="InterPro" id="IPR029044">
    <property type="entry name" value="Nucleotide-diphossugar_trans"/>
</dbReference>
<evidence type="ECO:0000259" key="16">
    <source>
        <dbReference type="Pfam" id="PF00535"/>
    </source>
</evidence>
<accession>A0ABU7PID9</accession>
<comment type="catalytic activity">
    <reaction evidence="13">
        <text>[hyaluronan](n) + UDP-N-acetyl-alpha-D-glucosamine = N-acetyl-beta-D-glucosaminyl-(1-&gt;4)-[hyaluronan](n) + UDP + H(+)</text>
        <dbReference type="Rhea" id="RHEA:20465"/>
        <dbReference type="Rhea" id="RHEA-COMP:12583"/>
        <dbReference type="Rhea" id="RHEA-COMP:12585"/>
        <dbReference type="ChEBI" id="CHEBI:15378"/>
        <dbReference type="ChEBI" id="CHEBI:57705"/>
        <dbReference type="ChEBI" id="CHEBI:58223"/>
        <dbReference type="ChEBI" id="CHEBI:132153"/>
        <dbReference type="ChEBI" id="CHEBI:132154"/>
        <dbReference type="EC" id="2.4.1.212"/>
    </reaction>
</comment>
<evidence type="ECO:0000256" key="4">
    <source>
        <dbReference type="ARBA" id="ARBA00012207"/>
    </source>
</evidence>
<dbReference type="RefSeq" id="WP_330799283.1">
    <property type="nucleotide sequence ID" value="NZ_JAZEWV010000031.1"/>
</dbReference>
<dbReference type="InterPro" id="IPR001173">
    <property type="entry name" value="Glyco_trans_2-like"/>
</dbReference>
<feature type="transmembrane region" description="Helical" evidence="15">
    <location>
        <begin position="365"/>
        <end position="384"/>
    </location>
</feature>
<feature type="domain" description="Glycosyltransferase 2-like" evidence="16">
    <location>
        <begin position="55"/>
        <end position="224"/>
    </location>
</feature>
<evidence type="ECO:0000256" key="5">
    <source>
        <dbReference type="ARBA" id="ARBA00022475"/>
    </source>
</evidence>
<comment type="catalytic activity">
    <reaction evidence="14">
        <text>N-acetyl-beta-D-glucosaminyl-(1-&gt;4)-[hyaluronan](n) + UDP-alpha-D-glucuronate = [hyaluronan](n+1) + UDP + H(+)</text>
        <dbReference type="Rhea" id="RHEA:12528"/>
        <dbReference type="Rhea" id="RHEA-COMP:12585"/>
        <dbReference type="Rhea" id="RHEA-COMP:12587"/>
        <dbReference type="ChEBI" id="CHEBI:15378"/>
        <dbReference type="ChEBI" id="CHEBI:58052"/>
        <dbReference type="ChEBI" id="CHEBI:58223"/>
        <dbReference type="ChEBI" id="CHEBI:132153"/>
        <dbReference type="ChEBI" id="CHEBI:132154"/>
        <dbReference type="EC" id="2.4.1.212"/>
    </reaction>
</comment>
<dbReference type="Gene3D" id="3.90.550.10">
    <property type="entry name" value="Spore Coat Polysaccharide Biosynthesis Protein SpsA, Chain A"/>
    <property type="match status" value="1"/>
</dbReference>
<comment type="subcellular location">
    <subcellularLocation>
        <location evidence="1">Cell membrane</location>
    </subcellularLocation>
</comment>
<evidence type="ECO:0000256" key="10">
    <source>
        <dbReference type="ARBA" id="ARBA00040508"/>
    </source>
</evidence>
<reference evidence="17 18" key="1">
    <citation type="submission" date="2023-12" db="EMBL/GenBank/DDBJ databases">
        <title>Streptomyces sp. V4-01.</title>
        <authorList>
            <person name="Somphong A."/>
            <person name="Phongsopitanun W."/>
        </authorList>
    </citation>
    <scope>NUCLEOTIDE SEQUENCE [LARGE SCALE GENOMIC DNA]</scope>
    <source>
        <strain evidence="17 18">V4-01</strain>
    </source>
</reference>
<organism evidence="17 18">
    <name type="scientific">Actinacidiphila polyblastidii</name>
    <dbReference type="NCBI Taxonomy" id="3110430"/>
    <lineage>
        <taxon>Bacteria</taxon>
        <taxon>Bacillati</taxon>
        <taxon>Actinomycetota</taxon>
        <taxon>Actinomycetes</taxon>
        <taxon>Kitasatosporales</taxon>
        <taxon>Streptomycetaceae</taxon>
        <taxon>Actinacidiphila</taxon>
    </lineage>
</organism>
<dbReference type="EC" id="2.4.1.212" evidence="4"/>
<gene>
    <name evidence="17" type="ORF">V2S66_26920</name>
</gene>
<dbReference type="CDD" id="cd06423">
    <property type="entry name" value="CESA_like"/>
    <property type="match status" value="1"/>
</dbReference>
<proteinExistence type="inferred from homology"/>
<keyword evidence="6" id="KW-0328">Glycosyltransferase</keyword>
<evidence type="ECO:0000256" key="2">
    <source>
        <dbReference type="ARBA" id="ARBA00004698"/>
    </source>
</evidence>
<evidence type="ECO:0000256" key="11">
    <source>
        <dbReference type="ARBA" id="ARBA00042148"/>
    </source>
</evidence>
<feature type="transmembrane region" description="Helical" evidence="15">
    <location>
        <begin position="338"/>
        <end position="358"/>
    </location>
</feature>
<feature type="transmembrane region" description="Helical" evidence="15">
    <location>
        <begin position="301"/>
        <end position="326"/>
    </location>
</feature>
<evidence type="ECO:0000256" key="6">
    <source>
        <dbReference type="ARBA" id="ARBA00022676"/>
    </source>
</evidence>
<evidence type="ECO:0000256" key="1">
    <source>
        <dbReference type="ARBA" id="ARBA00004236"/>
    </source>
</evidence>
<comment type="caution">
    <text evidence="17">The sequence shown here is derived from an EMBL/GenBank/DDBJ whole genome shotgun (WGS) entry which is preliminary data.</text>
</comment>
<evidence type="ECO:0000256" key="7">
    <source>
        <dbReference type="ARBA" id="ARBA00022679"/>
    </source>
</evidence>
<evidence type="ECO:0000256" key="3">
    <source>
        <dbReference type="ARBA" id="ARBA00006782"/>
    </source>
</evidence>
<comment type="pathway">
    <text evidence="2">Glycan biosynthesis; hyaluronan biosynthesis.</text>
</comment>
<protein>
    <recommendedName>
        <fullName evidence="10">Hyaluronan synthase</fullName>
        <ecNumber evidence="4">2.4.1.212</ecNumber>
    </recommendedName>
    <alternativeName>
        <fullName evidence="12">Hyaluronate synthase</fullName>
    </alternativeName>
    <alternativeName>
        <fullName evidence="11">Hyaluronic acid synthase</fullName>
    </alternativeName>
</protein>
<keyword evidence="8 15" id="KW-0472">Membrane</keyword>